<dbReference type="AlphaFoldDB" id="A0A553JZ40"/>
<proteinExistence type="predicted"/>
<dbReference type="SUPFAM" id="SSF47162">
    <property type="entry name" value="Apolipoprotein"/>
    <property type="match status" value="1"/>
</dbReference>
<keyword evidence="3" id="KW-1185">Reference proteome</keyword>
<accession>A0A553JZ40</accession>
<feature type="compositionally biased region" description="Basic and acidic residues" evidence="1">
    <location>
        <begin position="122"/>
        <end position="152"/>
    </location>
</feature>
<dbReference type="Proteomes" id="UP000317638">
    <property type="component" value="Unassembled WGS sequence"/>
</dbReference>
<dbReference type="PANTHER" id="PTHR47372:SF11">
    <property type="entry name" value="RE19971P"/>
    <property type="match status" value="1"/>
</dbReference>
<feature type="compositionally biased region" description="Basic and acidic residues" evidence="1">
    <location>
        <begin position="184"/>
        <end position="218"/>
    </location>
</feature>
<sequence>MSNPEEIRRDIERTRAELSDNVNALEDRSKPGNIARSQVDKVKGGVNDIKERVFGSPYDPTDSGAVGDMGDQVSGAVHDARDAVADAPQQVKRRTRGNPIAAGLIAAGVGALIGGLIPSSRAEQEAAQKVKEAAEPLTDEVKGMAQEARDHLQPMAQEAADEVRLTAEDAAGTVKQDAQAAKDNVAEQARESGEHVKQDGADAARETKDDVQRSPDNL</sequence>
<dbReference type="Pfam" id="PF12277">
    <property type="entry name" value="DUF3618"/>
    <property type="match status" value="1"/>
</dbReference>
<comment type="caution">
    <text evidence="2">The sequence shown here is derived from an EMBL/GenBank/DDBJ whole genome shotgun (WGS) entry which is preliminary data.</text>
</comment>
<feature type="region of interest" description="Disordered" evidence="1">
    <location>
        <begin position="121"/>
        <end position="218"/>
    </location>
</feature>
<evidence type="ECO:0000313" key="2">
    <source>
        <dbReference type="EMBL" id="TRY17715.1"/>
    </source>
</evidence>
<reference evidence="2 3" key="1">
    <citation type="submission" date="2019-07" db="EMBL/GenBank/DDBJ databases">
        <authorList>
            <person name="Zhou L.-Y."/>
        </authorList>
    </citation>
    <scope>NUCLEOTIDE SEQUENCE [LARGE SCALE GENOMIC DNA]</scope>
    <source>
        <strain evidence="2 3">YIM 101269</strain>
    </source>
</reference>
<organism evidence="2 3">
    <name type="scientific">Tessaracoccus rhinocerotis</name>
    <dbReference type="NCBI Taxonomy" id="1689449"/>
    <lineage>
        <taxon>Bacteria</taxon>
        <taxon>Bacillati</taxon>
        <taxon>Actinomycetota</taxon>
        <taxon>Actinomycetes</taxon>
        <taxon>Propionibacteriales</taxon>
        <taxon>Propionibacteriaceae</taxon>
        <taxon>Tessaracoccus</taxon>
    </lineage>
</organism>
<dbReference type="Gene3D" id="1.20.120.20">
    <property type="entry name" value="Apolipoprotein"/>
    <property type="match status" value="1"/>
</dbReference>
<dbReference type="EMBL" id="VKKG01000004">
    <property type="protein sequence ID" value="TRY17715.1"/>
    <property type="molecule type" value="Genomic_DNA"/>
</dbReference>
<dbReference type="PANTHER" id="PTHR47372">
    <property type="entry name" value="DAUER UP-REGULATED-RELATED"/>
    <property type="match status" value="1"/>
</dbReference>
<name>A0A553JZ40_9ACTN</name>
<evidence type="ECO:0000313" key="3">
    <source>
        <dbReference type="Proteomes" id="UP000317638"/>
    </source>
</evidence>
<dbReference type="OrthoDB" id="3218417at2"/>
<protein>
    <submittedName>
        <fullName evidence="2">DUF3618 domain-containing protein</fullName>
    </submittedName>
</protein>
<dbReference type="RefSeq" id="WP_143938455.1">
    <property type="nucleotide sequence ID" value="NZ_VKKG01000004.1"/>
</dbReference>
<feature type="region of interest" description="Disordered" evidence="1">
    <location>
        <begin position="51"/>
        <end position="73"/>
    </location>
</feature>
<evidence type="ECO:0000256" key="1">
    <source>
        <dbReference type="SAM" id="MobiDB-lite"/>
    </source>
</evidence>
<gene>
    <name evidence="2" type="ORF">FOJ82_10555</name>
</gene>
<dbReference type="InterPro" id="IPR022062">
    <property type="entry name" value="DUF3618"/>
</dbReference>